<dbReference type="PIRSF" id="PIRSF000178">
    <property type="entry name" value="SDH_cyt_b560"/>
    <property type="match status" value="1"/>
</dbReference>
<dbReference type="InterPro" id="IPR018495">
    <property type="entry name" value="Succ_DH_cyt_bsu_CS"/>
</dbReference>
<dbReference type="GO" id="GO:0016020">
    <property type="term" value="C:membrane"/>
    <property type="evidence" value="ECO:0007669"/>
    <property type="project" value="UniProtKB-SubCell"/>
</dbReference>
<dbReference type="Pfam" id="PF01127">
    <property type="entry name" value="Sdh_cyt"/>
    <property type="match status" value="1"/>
</dbReference>
<keyword evidence="5 8" id="KW-1133">Transmembrane helix</keyword>
<reference evidence="9" key="1">
    <citation type="submission" date="2018-05" db="EMBL/GenBank/DDBJ databases">
        <authorList>
            <person name="Lanie J.A."/>
            <person name="Ng W.-L."/>
            <person name="Kazmierczak K.M."/>
            <person name="Andrzejewski T.M."/>
            <person name="Davidsen T.M."/>
            <person name="Wayne K.J."/>
            <person name="Tettelin H."/>
            <person name="Glass J.I."/>
            <person name="Rusch D."/>
            <person name="Podicherti R."/>
            <person name="Tsui H.-C.T."/>
            <person name="Winkler M.E."/>
        </authorList>
    </citation>
    <scope>NUCLEOTIDE SEQUENCE</scope>
</reference>
<keyword evidence="4" id="KW-0479">Metal-binding</keyword>
<evidence type="ECO:0000256" key="3">
    <source>
        <dbReference type="ARBA" id="ARBA00022692"/>
    </source>
</evidence>
<dbReference type="NCBIfam" id="TIGR02970">
    <property type="entry name" value="succ_dehyd_cytB"/>
    <property type="match status" value="1"/>
</dbReference>
<evidence type="ECO:0000256" key="8">
    <source>
        <dbReference type="SAM" id="Phobius"/>
    </source>
</evidence>
<keyword evidence="7 8" id="KW-0472">Membrane</keyword>
<dbReference type="EMBL" id="UINC01006229">
    <property type="protein sequence ID" value="SVA26274.1"/>
    <property type="molecule type" value="Genomic_DNA"/>
</dbReference>
<evidence type="ECO:0000256" key="4">
    <source>
        <dbReference type="ARBA" id="ARBA00022723"/>
    </source>
</evidence>
<organism evidence="9">
    <name type="scientific">marine metagenome</name>
    <dbReference type="NCBI Taxonomy" id="408172"/>
    <lineage>
        <taxon>unclassified sequences</taxon>
        <taxon>metagenomes</taxon>
        <taxon>ecological metagenomes</taxon>
    </lineage>
</organism>
<proteinExistence type="predicted"/>
<comment type="subcellular location">
    <subcellularLocation>
        <location evidence="1">Membrane</location>
        <topology evidence="1">Multi-pass membrane protein</topology>
    </subcellularLocation>
</comment>
<dbReference type="InterPro" id="IPR000701">
    <property type="entry name" value="SuccDH_FuR_B_TM-su"/>
</dbReference>
<dbReference type="Gene3D" id="1.20.1300.10">
    <property type="entry name" value="Fumarate reductase/succinate dehydrogenase, transmembrane subunit"/>
    <property type="match status" value="1"/>
</dbReference>
<protein>
    <recommendedName>
        <fullName evidence="10">Succinate dehydrogenase cytochrome b556 subunit</fullName>
    </recommendedName>
</protein>
<dbReference type="PROSITE" id="PS01001">
    <property type="entry name" value="SDH_CYT_2"/>
    <property type="match status" value="1"/>
</dbReference>
<gene>
    <name evidence="9" type="ORF">METZ01_LOCUS79128</name>
</gene>
<evidence type="ECO:0000313" key="9">
    <source>
        <dbReference type="EMBL" id="SVA26274.1"/>
    </source>
</evidence>
<dbReference type="PANTHER" id="PTHR10978">
    <property type="entry name" value="SUCCINATE DEHYDROGENASE CYTOCHROME B560 SUBUNIT"/>
    <property type="match status" value="1"/>
</dbReference>
<keyword evidence="6" id="KW-0408">Iron</keyword>
<dbReference type="InterPro" id="IPR034804">
    <property type="entry name" value="SQR/QFR_C/D"/>
</dbReference>
<evidence type="ECO:0000256" key="2">
    <source>
        <dbReference type="ARBA" id="ARBA00022617"/>
    </source>
</evidence>
<evidence type="ECO:0000256" key="6">
    <source>
        <dbReference type="ARBA" id="ARBA00023004"/>
    </source>
</evidence>
<evidence type="ECO:0000256" key="7">
    <source>
        <dbReference type="ARBA" id="ARBA00023136"/>
    </source>
</evidence>
<dbReference type="InterPro" id="IPR014314">
    <property type="entry name" value="Succ_DH_cytb556"/>
</dbReference>
<sequence>MNDKKQPLSPHLSIYRWQITSTLSILHRLSGLVLFLAAFDFAIWLGSIALGGDTYVGVRSFFSTNILVIIWVLVSLSFFYHFLNGIRHLLWDIGKGFEESQVKLTGLLVVFLSVILTALFWYCLLTRFG</sequence>
<dbReference type="AlphaFoldDB" id="A0A381UE80"/>
<evidence type="ECO:0000256" key="1">
    <source>
        <dbReference type="ARBA" id="ARBA00004141"/>
    </source>
</evidence>
<feature type="transmembrane region" description="Helical" evidence="8">
    <location>
        <begin position="104"/>
        <end position="122"/>
    </location>
</feature>
<evidence type="ECO:0000256" key="5">
    <source>
        <dbReference type="ARBA" id="ARBA00022989"/>
    </source>
</evidence>
<keyword evidence="2" id="KW-0349">Heme</keyword>
<dbReference type="GO" id="GO:0006099">
    <property type="term" value="P:tricarboxylic acid cycle"/>
    <property type="evidence" value="ECO:0007669"/>
    <property type="project" value="InterPro"/>
</dbReference>
<dbReference type="PANTHER" id="PTHR10978:SF5">
    <property type="entry name" value="SUCCINATE DEHYDROGENASE CYTOCHROME B560 SUBUNIT, MITOCHONDRIAL"/>
    <property type="match status" value="1"/>
</dbReference>
<feature type="transmembrane region" description="Helical" evidence="8">
    <location>
        <begin position="62"/>
        <end position="83"/>
    </location>
</feature>
<dbReference type="CDD" id="cd03499">
    <property type="entry name" value="SQR_TypeC_SdhC"/>
    <property type="match status" value="1"/>
</dbReference>
<feature type="transmembrane region" description="Helical" evidence="8">
    <location>
        <begin position="29"/>
        <end position="50"/>
    </location>
</feature>
<evidence type="ECO:0008006" key="10">
    <source>
        <dbReference type="Google" id="ProtNLM"/>
    </source>
</evidence>
<dbReference type="GO" id="GO:0009055">
    <property type="term" value="F:electron transfer activity"/>
    <property type="evidence" value="ECO:0007669"/>
    <property type="project" value="InterPro"/>
</dbReference>
<name>A0A381UE80_9ZZZZ</name>
<dbReference type="SUPFAM" id="SSF81343">
    <property type="entry name" value="Fumarate reductase respiratory complex transmembrane subunits"/>
    <property type="match status" value="1"/>
</dbReference>
<keyword evidence="3 8" id="KW-0812">Transmembrane</keyword>
<accession>A0A381UE80</accession>
<dbReference type="GO" id="GO:0046872">
    <property type="term" value="F:metal ion binding"/>
    <property type="evidence" value="ECO:0007669"/>
    <property type="project" value="UniProtKB-KW"/>
</dbReference>